<dbReference type="Proteomes" id="UP001281003">
    <property type="component" value="Unassembled WGS sequence"/>
</dbReference>
<feature type="compositionally biased region" description="Basic and acidic residues" evidence="1">
    <location>
        <begin position="197"/>
        <end position="206"/>
    </location>
</feature>
<feature type="non-terminal residue" evidence="3">
    <location>
        <position position="1"/>
    </location>
</feature>
<comment type="caution">
    <text evidence="3">The sequence shown here is derived from an EMBL/GenBank/DDBJ whole genome shotgun (WGS) entry which is preliminary data.</text>
</comment>
<dbReference type="EMBL" id="JAUTDP010000016">
    <property type="protein sequence ID" value="KAK3388381.1"/>
    <property type="molecule type" value="Genomic_DNA"/>
</dbReference>
<feature type="compositionally biased region" description="Acidic residues" evidence="1">
    <location>
        <begin position="81"/>
        <end position="91"/>
    </location>
</feature>
<dbReference type="AlphaFoldDB" id="A0AAE0NVE0"/>
<feature type="domain" description="C2H2-type" evidence="2">
    <location>
        <begin position="300"/>
        <end position="328"/>
    </location>
</feature>
<keyword evidence="4" id="KW-1185">Reference proteome</keyword>
<evidence type="ECO:0000259" key="2">
    <source>
        <dbReference type="SMART" id="SM00355"/>
    </source>
</evidence>
<feature type="compositionally biased region" description="Acidic residues" evidence="1">
    <location>
        <begin position="421"/>
        <end position="441"/>
    </location>
</feature>
<feature type="region of interest" description="Disordered" evidence="1">
    <location>
        <begin position="221"/>
        <end position="258"/>
    </location>
</feature>
<feature type="domain" description="C2H2-type" evidence="2">
    <location>
        <begin position="332"/>
        <end position="357"/>
    </location>
</feature>
<dbReference type="PANTHER" id="PTHR35391:SF7">
    <property type="entry name" value="C2H2-TYPE DOMAIN-CONTAINING PROTEIN"/>
    <property type="match status" value="1"/>
</dbReference>
<dbReference type="PANTHER" id="PTHR35391">
    <property type="entry name" value="C2H2-TYPE DOMAIN-CONTAINING PROTEIN-RELATED"/>
    <property type="match status" value="1"/>
</dbReference>
<reference evidence="3" key="1">
    <citation type="journal article" date="2023" name="Mol. Phylogenet. Evol.">
        <title>Genome-scale phylogeny and comparative genomics of the fungal order Sordariales.</title>
        <authorList>
            <person name="Hensen N."/>
            <person name="Bonometti L."/>
            <person name="Westerberg I."/>
            <person name="Brannstrom I.O."/>
            <person name="Guillou S."/>
            <person name="Cros-Aarteil S."/>
            <person name="Calhoun S."/>
            <person name="Haridas S."/>
            <person name="Kuo A."/>
            <person name="Mondo S."/>
            <person name="Pangilinan J."/>
            <person name="Riley R."/>
            <person name="LaButti K."/>
            <person name="Andreopoulos B."/>
            <person name="Lipzen A."/>
            <person name="Chen C."/>
            <person name="Yan M."/>
            <person name="Daum C."/>
            <person name="Ng V."/>
            <person name="Clum A."/>
            <person name="Steindorff A."/>
            <person name="Ohm R.A."/>
            <person name="Martin F."/>
            <person name="Silar P."/>
            <person name="Natvig D.O."/>
            <person name="Lalanne C."/>
            <person name="Gautier V."/>
            <person name="Ament-Velasquez S.L."/>
            <person name="Kruys A."/>
            <person name="Hutchinson M.I."/>
            <person name="Powell A.J."/>
            <person name="Barry K."/>
            <person name="Miller A.N."/>
            <person name="Grigoriev I.V."/>
            <person name="Debuchy R."/>
            <person name="Gladieux P."/>
            <person name="Hiltunen Thoren M."/>
            <person name="Johannesson H."/>
        </authorList>
    </citation>
    <scope>NUCLEOTIDE SEQUENCE</scope>
    <source>
        <strain evidence="3">FGSC 1904</strain>
    </source>
</reference>
<evidence type="ECO:0000256" key="1">
    <source>
        <dbReference type="SAM" id="MobiDB-lite"/>
    </source>
</evidence>
<evidence type="ECO:0000313" key="4">
    <source>
        <dbReference type="Proteomes" id="UP001281003"/>
    </source>
</evidence>
<accession>A0AAE0NVE0</accession>
<dbReference type="InterPro" id="IPR058925">
    <property type="entry name" value="zf-C2H2_AcuF"/>
</dbReference>
<sequence>MLDGLQPSVKNVLGRFRVWSSNLGAHRTGRSSLDYRLRDASNIRAHVVKLLNDLLGCLQDATSIVNGTVRPGDSVEHSDDSDSDSDSDDPEAQASSDATELSQIIVEASEIINCLFRLSVSIHNPAPHDRFRRSALTDTSHFEAFDTAHIRHKFPSADEGIVKQLGKANSFRRQFFRYREEHHQKLARGLPDEREDTEQPGRDDTKTVGVTTVASSLPQHLKTANFDGPGLESCDARSEAGRTETSFAPSSVLDGGRSRIPSMPEEAGRGPFECPFCYRMVQVDTTQEWRKHVLGDLRPYICLYPDCSAAGQDFQRRHQWIQHVRQAHWKILVCPFGCEDLHLENISALDAHITTCHKDLGQTVSRESLIQLAEQDRPLEAAKTCELCNEELDSFKSYSRHVGRHQEDLALFVLPDRGLDADTDQEEGFGEDEQPGDEAAD</sequence>
<reference evidence="3" key="2">
    <citation type="submission" date="2023-07" db="EMBL/GenBank/DDBJ databases">
        <authorList>
            <consortium name="Lawrence Berkeley National Laboratory"/>
            <person name="Haridas S."/>
            <person name="Hensen N."/>
            <person name="Bonometti L."/>
            <person name="Westerberg I."/>
            <person name="Brannstrom I.O."/>
            <person name="Guillou S."/>
            <person name="Cros-Aarteil S."/>
            <person name="Calhoun S."/>
            <person name="Kuo A."/>
            <person name="Mondo S."/>
            <person name="Pangilinan J."/>
            <person name="Riley R."/>
            <person name="LaButti K."/>
            <person name="Andreopoulos B."/>
            <person name="Lipzen A."/>
            <person name="Chen C."/>
            <person name="Yanf M."/>
            <person name="Daum C."/>
            <person name="Ng V."/>
            <person name="Clum A."/>
            <person name="Steindorff A."/>
            <person name="Ohm R."/>
            <person name="Martin F."/>
            <person name="Silar P."/>
            <person name="Natvig D."/>
            <person name="Lalanne C."/>
            <person name="Gautier V."/>
            <person name="Ament-velasquez S.L."/>
            <person name="Kruys A."/>
            <person name="Hutchinson M.I."/>
            <person name="Powell A.J."/>
            <person name="Barry K."/>
            <person name="Miller A.N."/>
            <person name="Grigoriev I.V."/>
            <person name="Debuchy R."/>
            <person name="Gladieux P."/>
            <person name="Thoren M.H."/>
            <person name="Johannesson H."/>
        </authorList>
    </citation>
    <scope>NUCLEOTIDE SEQUENCE</scope>
    <source>
        <strain evidence="3">FGSC 1904</strain>
    </source>
</reference>
<feature type="region of interest" description="Disordered" evidence="1">
    <location>
        <begin position="183"/>
        <end position="206"/>
    </location>
</feature>
<evidence type="ECO:0000313" key="3">
    <source>
        <dbReference type="EMBL" id="KAK3388381.1"/>
    </source>
</evidence>
<proteinExistence type="predicted"/>
<dbReference type="InterPro" id="IPR013087">
    <property type="entry name" value="Znf_C2H2_type"/>
</dbReference>
<gene>
    <name evidence="3" type="ORF">B0T20DRAFT_365211</name>
</gene>
<feature type="domain" description="C2H2-type" evidence="2">
    <location>
        <begin position="383"/>
        <end position="405"/>
    </location>
</feature>
<organism evidence="3 4">
    <name type="scientific">Sordaria brevicollis</name>
    <dbReference type="NCBI Taxonomy" id="83679"/>
    <lineage>
        <taxon>Eukaryota</taxon>
        <taxon>Fungi</taxon>
        <taxon>Dikarya</taxon>
        <taxon>Ascomycota</taxon>
        <taxon>Pezizomycotina</taxon>
        <taxon>Sordariomycetes</taxon>
        <taxon>Sordariomycetidae</taxon>
        <taxon>Sordariales</taxon>
        <taxon>Sordariaceae</taxon>
        <taxon>Sordaria</taxon>
    </lineage>
</organism>
<dbReference type="Pfam" id="PF26082">
    <property type="entry name" value="zf-C2H2_AcuF"/>
    <property type="match status" value="1"/>
</dbReference>
<feature type="region of interest" description="Disordered" evidence="1">
    <location>
        <begin position="68"/>
        <end position="99"/>
    </location>
</feature>
<feature type="region of interest" description="Disordered" evidence="1">
    <location>
        <begin position="420"/>
        <end position="441"/>
    </location>
</feature>
<name>A0AAE0NVE0_SORBR</name>
<dbReference type="SMART" id="SM00355">
    <property type="entry name" value="ZnF_C2H2"/>
    <property type="match status" value="3"/>
</dbReference>
<protein>
    <recommendedName>
        <fullName evidence="2">C2H2-type domain-containing protein</fullName>
    </recommendedName>
</protein>